<dbReference type="PANTHER" id="PTHR23028:SF53">
    <property type="entry name" value="ACYL_TRANSF_3 DOMAIN-CONTAINING PROTEIN"/>
    <property type="match status" value="1"/>
</dbReference>
<dbReference type="KEGG" id="pfer:IRI77_22100"/>
<dbReference type="Pfam" id="PF01757">
    <property type="entry name" value="Acyl_transf_3"/>
    <property type="match status" value="1"/>
</dbReference>
<evidence type="ECO:0000259" key="2">
    <source>
        <dbReference type="Pfam" id="PF01757"/>
    </source>
</evidence>
<accession>A0A7S7NLV7</accession>
<keyword evidence="4" id="KW-1185">Reference proteome</keyword>
<evidence type="ECO:0000256" key="1">
    <source>
        <dbReference type="SAM" id="Phobius"/>
    </source>
</evidence>
<feature type="transmembrane region" description="Helical" evidence="1">
    <location>
        <begin position="45"/>
        <end position="66"/>
    </location>
</feature>
<protein>
    <submittedName>
        <fullName evidence="3">Acyltransferase</fullName>
    </submittedName>
</protein>
<dbReference type="EMBL" id="CP063849">
    <property type="protein sequence ID" value="QOY85514.1"/>
    <property type="molecule type" value="Genomic_DNA"/>
</dbReference>
<evidence type="ECO:0000313" key="4">
    <source>
        <dbReference type="Proteomes" id="UP000593892"/>
    </source>
</evidence>
<keyword evidence="1" id="KW-1133">Transmembrane helix</keyword>
<reference evidence="3 4" key="1">
    <citation type="submission" date="2020-10" db="EMBL/GenBank/DDBJ databases">
        <title>Complete genome sequence of Paludibaculum fermentans P105T, a facultatively anaerobic acidobacterium capable of dissimilatory Fe(III) reduction.</title>
        <authorList>
            <person name="Dedysh S.N."/>
            <person name="Beletsky A.V."/>
            <person name="Kulichevskaya I.S."/>
            <person name="Mardanov A.V."/>
            <person name="Ravin N.V."/>
        </authorList>
    </citation>
    <scope>NUCLEOTIDE SEQUENCE [LARGE SCALE GENOMIC DNA]</scope>
    <source>
        <strain evidence="3 4">P105</strain>
    </source>
</reference>
<name>A0A7S7NLV7_PALFE</name>
<sequence length="360" mass="40393">MPEPLSARRIPELDGVRGLAILLVLAVHFGLTANPPEPLYSLLRLGWSGVDLFFVLSGFLITGILLDTAGSPNYFRAFYARRALRIFPLYYIYIAAFFFAVLPLAHALNRPVPPGPAQGWYWLYLSNWRSALGPDYAFLSHLWSLSIEEQFYLAWPPLVLWLGRRRLPWLCGLLIAAAPLLRFAWRVHPYSPEFLYRLTPFRVDTLAWGALLAVIVRNEAGLQRLLRWAPPLAGAAAAGLTAIFVVFGTKNSQPVVAVAGYTLFGILYLFVVLAGFRGWRPLRSTLLRTFGKYSYGVYVLHFPLVGYFYLAMEPAARVIGAVPAAFVGFLLGSAIALGLARLSWLLLEQRFLAWKDRFQA</sequence>
<feature type="transmembrane region" description="Helical" evidence="1">
    <location>
        <begin position="324"/>
        <end position="347"/>
    </location>
</feature>
<keyword evidence="1" id="KW-0812">Transmembrane</keyword>
<evidence type="ECO:0000313" key="3">
    <source>
        <dbReference type="EMBL" id="QOY85514.1"/>
    </source>
</evidence>
<feature type="transmembrane region" description="Helical" evidence="1">
    <location>
        <begin position="255"/>
        <end position="274"/>
    </location>
</feature>
<dbReference type="GO" id="GO:0000271">
    <property type="term" value="P:polysaccharide biosynthetic process"/>
    <property type="evidence" value="ECO:0007669"/>
    <property type="project" value="TreeGrafter"/>
</dbReference>
<dbReference type="GO" id="GO:0016020">
    <property type="term" value="C:membrane"/>
    <property type="evidence" value="ECO:0007669"/>
    <property type="project" value="TreeGrafter"/>
</dbReference>
<feature type="transmembrane region" description="Helical" evidence="1">
    <location>
        <begin position="87"/>
        <end position="108"/>
    </location>
</feature>
<gene>
    <name evidence="3" type="ORF">IRI77_22100</name>
</gene>
<dbReference type="PANTHER" id="PTHR23028">
    <property type="entry name" value="ACETYLTRANSFERASE"/>
    <property type="match status" value="1"/>
</dbReference>
<keyword evidence="3" id="KW-0808">Transferase</keyword>
<dbReference type="GO" id="GO:0016747">
    <property type="term" value="F:acyltransferase activity, transferring groups other than amino-acyl groups"/>
    <property type="evidence" value="ECO:0007669"/>
    <property type="project" value="InterPro"/>
</dbReference>
<dbReference type="Proteomes" id="UP000593892">
    <property type="component" value="Chromosome"/>
</dbReference>
<dbReference type="RefSeq" id="WP_194447184.1">
    <property type="nucleotide sequence ID" value="NZ_CP063849.1"/>
</dbReference>
<feature type="transmembrane region" description="Helical" evidence="1">
    <location>
        <begin position="15"/>
        <end position="33"/>
    </location>
</feature>
<feature type="transmembrane region" description="Helical" evidence="1">
    <location>
        <begin position="228"/>
        <end position="249"/>
    </location>
</feature>
<proteinExistence type="predicted"/>
<feature type="transmembrane region" description="Helical" evidence="1">
    <location>
        <begin position="194"/>
        <end position="216"/>
    </location>
</feature>
<dbReference type="InterPro" id="IPR002656">
    <property type="entry name" value="Acyl_transf_3_dom"/>
</dbReference>
<feature type="transmembrane region" description="Helical" evidence="1">
    <location>
        <begin position="295"/>
        <end position="312"/>
    </location>
</feature>
<dbReference type="InterPro" id="IPR050879">
    <property type="entry name" value="Acyltransferase_3"/>
</dbReference>
<keyword evidence="3" id="KW-0012">Acyltransferase</keyword>
<feature type="domain" description="Acyltransferase 3" evidence="2">
    <location>
        <begin position="11"/>
        <end position="335"/>
    </location>
</feature>
<dbReference type="AlphaFoldDB" id="A0A7S7NLV7"/>
<keyword evidence="1" id="KW-0472">Membrane</keyword>
<feature type="transmembrane region" description="Helical" evidence="1">
    <location>
        <begin position="167"/>
        <end position="188"/>
    </location>
</feature>
<organism evidence="3 4">
    <name type="scientific">Paludibaculum fermentans</name>
    <dbReference type="NCBI Taxonomy" id="1473598"/>
    <lineage>
        <taxon>Bacteria</taxon>
        <taxon>Pseudomonadati</taxon>
        <taxon>Acidobacteriota</taxon>
        <taxon>Terriglobia</taxon>
        <taxon>Bryobacterales</taxon>
        <taxon>Bryobacteraceae</taxon>
        <taxon>Paludibaculum</taxon>
    </lineage>
</organism>